<dbReference type="PANTHER" id="PTHR23268">
    <property type="entry name" value="T-CELL RECEPTOR BETA CHAIN"/>
    <property type="match status" value="1"/>
</dbReference>
<sequence length="744" mass="83831">MKEKDTPALSSINSGFTNGIKFEQTPVRIAQPGHRVEVECSHDDSSQTVMYWYEQREDSTALRLIGFGYRTGEPTYEPPFTSRFQLKRESVQKGSLTISNVTEADSALYFCASSFTNGIKFEQTPVRIAQPGHRVEVECSHDDSSYPVMYWFEQREDSTALRLIGFGYNTGEPTYEPPFTSRFQLKRESVQKGSLTISNVTEADSALYFCASSFTNGIKFEQTPVRIAQPGHRVEVECSHDDSSYYYMYWYEQREDSTALRLIGFGYSTGEPTYEPPFTSRFQLKRESVQKGSLTISNVTEADSALYFCASSFTNGIKFEQTPVRIAQPGHRVEVECSHDDSSYYYMYWYEQREDSTALRLIGFGYSTGEPTYEPPFTSRFQLKRESVQKGSLTISNVTEADSALYFCASSFTNGIKFEQTPVRIAQPGHRVEVECSHDDSSQTIMSWYEQREDSTALRLIGFGYKTGEPTYEPPFTSRFQLKRESVQKGSLTISNVTEADSALYFCASSFTNGIKFEQTPVRIAQPGHRVEVECSHDDSSYLIMYWYEQREDSTALRLIGFGYNTGEPTYEPPFTSRFQLKRESVQKGSLTISNVTEADSALYFCASSKARCCTSPLLPHKNTTRRQTGKPTEVSQMGSSLSRLLSGLHNQDTEWRLNAAMMTATTPSCIGSSRGRTVQLSAGFGYRTGETTYEPPFTSQFQLKRESIQKGSLSISNVTEADSALYFCASTVSHAGQDHSDST</sequence>
<comment type="caution">
    <text evidence="4">The sequence shown here is derived from an EMBL/GenBank/DDBJ whole genome shotgun (WGS) entry which is preliminary data.</text>
</comment>
<keyword evidence="1" id="KW-0732">Signal</keyword>
<dbReference type="SMART" id="SM00408">
    <property type="entry name" value="IGc2"/>
    <property type="match status" value="7"/>
</dbReference>
<accession>A0AAD7WL75</accession>
<dbReference type="AlphaFoldDB" id="A0AAD7WL75"/>
<dbReference type="InterPro" id="IPR013783">
    <property type="entry name" value="Ig-like_fold"/>
</dbReference>
<protein>
    <recommendedName>
        <fullName evidence="3">Ig-like domain-containing protein</fullName>
    </recommendedName>
</protein>
<name>A0AAD7WL75_9TELE</name>
<dbReference type="InterPro" id="IPR003599">
    <property type="entry name" value="Ig_sub"/>
</dbReference>
<dbReference type="Gene3D" id="2.60.40.10">
    <property type="entry name" value="Immunoglobulins"/>
    <property type="match status" value="7"/>
</dbReference>
<dbReference type="InterPro" id="IPR003598">
    <property type="entry name" value="Ig_sub2"/>
</dbReference>
<keyword evidence="5" id="KW-1185">Reference proteome</keyword>
<feature type="domain" description="Ig-like" evidence="3">
    <location>
        <begin position="525"/>
        <end position="606"/>
    </location>
</feature>
<dbReference type="InterPro" id="IPR007110">
    <property type="entry name" value="Ig-like_dom"/>
</dbReference>
<dbReference type="InterPro" id="IPR050413">
    <property type="entry name" value="TCR_beta_variable"/>
</dbReference>
<dbReference type="SMART" id="SM00406">
    <property type="entry name" value="IGv"/>
    <property type="match status" value="6"/>
</dbReference>
<feature type="domain" description="Ig-like" evidence="3">
    <location>
        <begin position="228"/>
        <end position="325"/>
    </location>
</feature>
<dbReference type="InterPro" id="IPR013106">
    <property type="entry name" value="Ig_V-set"/>
</dbReference>
<dbReference type="Proteomes" id="UP001221898">
    <property type="component" value="Unassembled WGS sequence"/>
</dbReference>
<evidence type="ECO:0000313" key="5">
    <source>
        <dbReference type="Proteomes" id="UP001221898"/>
    </source>
</evidence>
<dbReference type="GO" id="GO:0007166">
    <property type="term" value="P:cell surface receptor signaling pathway"/>
    <property type="evidence" value="ECO:0007669"/>
    <property type="project" value="TreeGrafter"/>
</dbReference>
<gene>
    <name evidence="4" type="ORF">AAFF_G00386930</name>
</gene>
<dbReference type="InterPro" id="IPR036179">
    <property type="entry name" value="Ig-like_dom_sf"/>
</dbReference>
<evidence type="ECO:0000313" key="4">
    <source>
        <dbReference type="EMBL" id="KAJ8401111.1"/>
    </source>
</evidence>
<dbReference type="SUPFAM" id="SSF48726">
    <property type="entry name" value="Immunoglobulin"/>
    <property type="match status" value="7"/>
</dbReference>
<reference evidence="4" key="1">
    <citation type="journal article" date="2023" name="Science">
        <title>Genome structures resolve the early diversification of teleost fishes.</title>
        <authorList>
            <person name="Parey E."/>
            <person name="Louis A."/>
            <person name="Montfort J."/>
            <person name="Bouchez O."/>
            <person name="Roques C."/>
            <person name="Iampietro C."/>
            <person name="Lluch J."/>
            <person name="Castinel A."/>
            <person name="Donnadieu C."/>
            <person name="Desvignes T."/>
            <person name="Floi Bucao C."/>
            <person name="Jouanno E."/>
            <person name="Wen M."/>
            <person name="Mejri S."/>
            <person name="Dirks R."/>
            <person name="Jansen H."/>
            <person name="Henkel C."/>
            <person name="Chen W.J."/>
            <person name="Zahm M."/>
            <person name="Cabau C."/>
            <person name="Klopp C."/>
            <person name="Thompson A.W."/>
            <person name="Robinson-Rechavi M."/>
            <person name="Braasch I."/>
            <person name="Lecointre G."/>
            <person name="Bobe J."/>
            <person name="Postlethwait J.H."/>
            <person name="Berthelot C."/>
            <person name="Roest Crollius H."/>
            <person name="Guiguen Y."/>
        </authorList>
    </citation>
    <scope>NUCLEOTIDE SEQUENCE</scope>
    <source>
        <strain evidence="4">NC1722</strain>
    </source>
</reference>
<feature type="domain" description="Ig-like" evidence="3">
    <location>
        <begin position="327"/>
        <end position="424"/>
    </location>
</feature>
<evidence type="ECO:0000256" key="2">
    <source>
        <dbReference type="ARBA" id="ARBA00022859"/>
    </source>
</evidence>
<feature type="domain" description="Ig-like" evidence="3">
    <location>
        <begin position="129"/>
        <end position="226"/>
    </location>
</feature>
<dbReference type="PROSITE" id="PS50835">
    <property type="entry name" value="IG_LIKE"/>
    <property type="match status" value="6"/>
</dbReference>
<dbReference type="EMBL" id="JAINUG010000072">
    <property type="protein sequence ID" value="KAJ8401111.1"/>
    <property type="molecule type" value="Genomic_DNA"/>
</dbReference>
<evidence type="ECO:0000256" key="1">
    <source>
        <dbReference type="ARBA" id="ARBA00022729"/>
    </source>
</evidence>
<keyword evidence="2" id="KW-0391">Immunity</keyword>
<dbReference type="SMART" id="SM00409">
    <property type="entry name" value="IG"/>
    <property type="match status" value="7"/>
</dbReference>
<feature type="domain" description="Ig-like" evidence="3">
    <location>
        <begin position="426"/>
        <end position="523"/>
    </location>
</feature>
<proteinExistence type="predicted"/>
<evidence type="ECO:0000259" key="3">
    <source>
        <dbReference type="PROSITE" id="PS50835"/>
    </source>
</evidence>
<dbReference type="GO" id="GO:0002376">
    <property type="term" value="P:immune system process"/>
    <property type="evidence" value="ECO:0007669"/>
    <property type="project" value="UniProtKB-KW"/>
</dbReference>
<dbReference type="GO" id="GO:0005886">
    <property type="term" value="C:plasma membrane"/>
    <property type="evidence" value="ECO:0007669"/>
    <property type="project" value="TreeGrafter"/>
</dbReference>
<dbReference type="PANTHER" id="PTHR23268:SF102">
    <property type="entry name" value="IMMUNOGLOBULIN V-SET DOMAIN-CONTAINING PROTEIN"/>
    <property type="match status" value="1"/>
</dbReference>
<feature type="domain" description="Ig-like" evidence="3">
    <location>
        <begin position="7"/>
        <end position="127"/>
    </location>
</feature>
<dbReference type="Pfam" id="PF07686">
    <property type="entry name" value="V-set"/>
    <property type="match status" value="6"/>
</dbReference>
<organism evidence="4 5">
    <name type="scientific">Aldrovandia affinis</name>
    <dbReference type="NCBI Taxonomy" id="143900"/>
    <lineage>
        <taxon>Eukaryota</taxon>
        <taxon>Metazoa</taxon>
        <taxon>Chordata</taxon>
        <taxon>Craniata</taxon>
        <taxon>Vertebrata</taxon>
        <taxon>Euteleostomi</taxon>
        <taxon>Actinopterygii</taxon>
        <taxon>Neopterygii</taxon>
        <taxon>Teleostei</taxon>
        <taxon>Notacanthiformes</taxon>
        <taxon>Halosauridae</taxon>
        <taxon>Aldrovandia</taxon>
    </lineage>
</organism>